<evidence type="ECO:0000256" key="10">
    <source>
        <dbReference type="SAM" id="SignalP"/>
    </source>
</evidence>
<evidence type="ECO:0000256" key="2">
    <source>
        <dbReference type="ARBA" id="ARBA00022525"/>
    </source>
</evidence>
<evidence type="ECO:0000256" key="4">
    <source>
        <dbReference type="ARBA" id="ARBA00023054"/>
    </source>
</evidence>
<evidence type="ECO:0000313" key="12">
    <source>
        <dbReference type="Proteomes" id="UP000504635"/>
    </source>
</evidence>
<gene>
    <name evidence="13" type="primary">LOC115887011</name>
</gene>
<evidence type="ECO:0000256" key="9">
    <source>
        <dbReference type="SAM" id="MobiDB-lite"/>
    </source>
</evidence>
<dbReference type="InterPro" id="IPR002181">
    <property type="entry name" value="Fibrinogen_a/b/g_C_dom"/>
</dbReference>
<name>A0A6J2YGF3_SITOR</name>
<keyword evidence="5" id="KW-1015">Disulfide bond</keyword>
<dbReference type="InterPro" id="IPR036056">
    <property type="entry name" value="Fibrinogen-like_C"/>
</dbReference>
<reference evidence="13" key="1">
    <citation type="submission" date="2025-08" db="UniProtKB">
        <authorList>
            <consortium name="RefSeq"/>
        </authorList>
    </citation>
    <scope>IDENTIFICATION</scope>
    <source>
        <tissue evidence="13">Gonads</tissue>
    </source>
</reference>
<feature type="region of interest" description="Disordered" evidence="9">
    <location>
        <begin position="40"/>
        <end position="61"/>
    </location>
</feature>
<dbReference type="InterPro" id="IPR037579">
    <property type="entry name" value="FIB_ANG-like"/>
</dbReference>
<evidence type="ECO:0000256" key="6">
    <source>
        <dbReference type="ARBA" id="ARBA00023180"/>
    </source>
</evidence>
<dbReference type="SUPFAM" id="SSF56496">
    <property type="entry name" value="Fibrinogen C-terminal domain-like"/>
    <property type="match status" value="1"/>
</dbReference>
<dbReference type="FunFam" id="3.90.215.10:FF:000001">
    <property type="entry name" value="Tenascin isoform 1"/>
    <property type="match status" value="1"/>
</dbReference>
<protein>
    <submittedName>
        <fullName evidence="13">Angiopoietin-2 isoform X1</fullName>
    </submittedName>
</protein>
<evidence type="ECO:0000259" key="11">
    <source>
        <dbReference type="PROSITE" id="PS51406"/>
    </source>
</evidence>
<dbReference type="OrthoDB" id="7735550at2759"/>
<evidence type="ECO:0000256" key="5">
    <source>
        <dbReference type="ARBA" id="ARBA00023157"/>
    </source>
</evidence>
<dbReference type="GO" id="GO:0030246">
    <property type="term" value="F:carbohydrate binding"/>
    <property type="evidence" value="ECO:0007669"/>
    <property type="project" value="UniProtKB-ARBA"/>
</dbReference>
<keyword evidence="12" id="KW-1185">Reference proteome</keyword>
<sequence>MGYRWYLLTLLSLSVISVLGVSSRLPRTSAAQLAATVSAQNKTVSDSRSNRTTKKVFRPRGTSKSLSIDQLPNESREQHLFSVFESIISTLESKLQRIENLDKAVEHLMRRVEGLDSRVNNNIDKTESVISKLRNLDVKLFQSPNKNIFEMVSDKSLPPKEVISLSTKLVSLDQKVSDIDSKLNLLKSQLDHNYLQNDRDDIHVEASEKKPVSMNIVEISKALNGDILNQMSKELEQLRETTDSVDRKLGFHINYVSEKLEKVLNVMTDVQNAIVDDTPTYHVLRYPNKSSTTTTTTAGPELVRSSKIDTLVQQIKPIMSVSEKMDEVWNVVVGTKSSVDDLVPKSDELLTQTQRQERAIGEIHNDLKSKTNKIIANLDKVEKRLKKQEDDVATLAQRPVPPEILLAESSIGPEYESTGIDEEYSTDTTLPLSFTTLPPTVITQTSYVVQNGNYSNVANSGNVATTTEKRQEKRKGGVIFPSVKNKPALNNSTFVTSDIVSNVRDVKGYSCADLHTAGMRNSGIYYLQIRGTTFWFLKVFCEQEIADGGWIVIQRRNDYGIPRENFNRDWNDYKNGFGDPAKEFWLGNENIYMLTNNEEYALRVELEDFEGNKRYAQYSHFKIYSEGEYYKLEIDGYEGNAGDSLNDPWYGSNNSPFSTYNRDNDRSSLNCASMLKGGWWWKSCGRGLNGLYLNDPQDLTARQGIVWFRWRGWDYTLKKSVMMIKPKNYLNGT</sequence>
<dbReference type="Proteomes" id="UP000504635">
    <property type="component" value="Unplaced"/>
</dbReference>
<dbReference type="CDD" id="cd00087">
    <property type="entry name" value="FReD"/>
    <property type="match status" value="1"/>
</dbReference>
<evidence type="ECO:0000256" key="8">
    <source>
        <dbReference type="SAM" id="Coils"/>
    </source>
</evidence>
<keyword evidence="2" id="KW-0964">Secreted</keyword>
<evidence type="ECO:0000313" key="13">
    <source>
        <dbReference type="RefSeq" id="XP_030762194.1"/>
    </source>
</evidence>
<evidence type="ECO:0000256" key="3">
    <source>
        <dbReference type="ARBA" id="ARBA00022729"/>
    </source>
</evidence>
<dbReference type="FunCoup" id="A0A6J2YGF3">
    <property type="interactions" value="9"/>
</dbReference>
<dbReference type="Pfam" id="PF00147">
    <property type="entry name" value="Fibrinogen_C"/>
    <property type="match status" value="1"/>
</dbReference>
<evidence type="ECO:0000256" key="7">
    <source>
        <dbReference type="ARBA" id="ARBA00053344"/>
    </source>
</evidence>
<proteinExistence type="predicted"/>
<keyword evidence="3 10" id="KW-0732">Signal</keyword>
<dbReference type="SMART" id="SM00186">
    <property type="entry name" value="FBG"/>
    <property type="match status" value="1"/>
</dbReference>
<comment type="subcellular location">
    <subcellularLocation>
        <location evidence="1">Secreted</location>
    </subcellularLocation>
</comment>
<keyword evidence="4 8" id="KW-0175">Coiled coil</keyword>
<evidence type="ECO:0000256" key="1">
    <source>
        <dbReference type="ARBA" id="ARBA00004613"/>
    </source>
</evidence>
<feature type="domain" description="Fibrinogen C-terminal" evidence="11">
    <location>
        <begin position="502"/>
        <end position="728"/>
    </location>
</feature>
<dbReference type="GO" id="GO:0005576">
    <property type="term" value="C:extracellular region"/>
    <property type="evidence" value="ECO:0007669"/>
    <property type="project" value="UniProtKB-SubCell"/>
</dbReference>
<feature type="coiled-coil region" evidence="8">
    <location>
        <begin position="91"/>
        <end position="118"/>
    </location>
</feature>
<comment type="function">
    <text evidence="7">Lectin involved in innate immunity. Agglutinates all types of human erythrocytes, Gram-positive and Gram-negative bacteria. Has a stronger agglutinating activity towards Gram-negative bacteria than towards Gram-positive bacteria. Specifically recognizes acetyl group-containing substances on agglutinated cells. The hemagglutinating activity was inhibited by EDTA, acetyl group-containing mono- and disaccharides, N-acetyl derivatives of amino acids, other acetyl group-containing substances, propionamide and benzamide. Enhances the antimicrobial activity of big defensin against Gram-positive bacteria but not against Gram-negative bacteria.</text>
</comment>
<organism evidence="12 13">
    <name type="scientific">Sitophilus oryzae</name>
    <name type="common">Rice weevil</name>
    <name type="synonym">Curculio oryzae</name>
    <dbReference type="NCBI Taxonomy" id="7048"/>
    <lineage>
        <taxon>Eukaryota</taxon>
        <taxon>Metazoa</taxon>
        <taxon>Ecdysozoa</taxon>
        <taxon>Arthropoda</taxon>
        <taxon>Hexapoda</taxon>
        <taxon>Insecta</taxon>
        <taxon>Pterygota</taxon>
        <taxon>Neoptera</taxon>
        <taxon>Endopterygota</taxon>
        <taxon>Coleoptera</taxon>
        <taxon>Polyphaga</taxon>
        <taxon>Cucujiformia</taxon>
        <taxon>Curculionidae</taxon>
        <taxon>Dryophthorinae</taxon>
        <taxon>Sitophilus</taxon>
    </lineage>
</organism>
<dbReference type="PANTHER" id="PTHR47221">
    <property type="entry name" value="FIBRINOGEN ALPHA CHAIN"/>
    <property type="match status" value="1"/>
</dbReference>
<dbReference type="AlphaFoldDB" id="A0A6J2YGF3"/>
<feature type="coiled-coil region" evidence="8">
    <location>
        <begin position="371"/>
        <end position="398"/>
    </location>
</feature>
<dbReference type="InterPro" id="IPR014716">
    <property type="entry name" value="Fibrinogen_a/b/g_C_1"/>
</dbReference>
<dbReference type="InParanoid" id="A0A6J2YGF3"/>
<dbReference type="Gene3D" id="3.90.215.10">
    <property type="entry name" value="Gamma Fibrinogen, chain A, domain 1"/>
    <property type="match status" value="1"/>
</dbReference>
<accession>A0A6J2YGF3</accession>
<dbReference type="RefSeq" id="XP_030762194.1">
    <property type="nucleotide sequence ID" value="XM_030906334.1"/>
</dbReference>
<dbReference type="PROSITE" id="PS51406">
    <property type="entry name" value="FIBRINOGEN_C_2"/>
    <property type="match status" value="1"/>
</dbReference>
<dbReference type="PANTHER" id="PTHR47221:SF6">
    <property type="entry name" value="FIBRINOGEN ALPHA CHAIN"/>
    <property type="match status" value="1"/>
</dbReference>
<keyword evidence="6" id="KW-0325">Glycoprotein</keyword>
<dbReference type="KEGG" id="soy:115887011"/>
<feature type="signal peptide" evidence="10">
    <location>
        <begin position="1"/>
        <end position="20"/>
    </location>
</feature>
<feature type="chain" id="PRO_5026706956" evidence="10">
    <location>
        <begin position="21"/>
        <end position="733"/>
    </location>
</feature>
<dbReference type="GeneID" id="115887011"/>